<gene>
    <name evidence="2" type="ORF">GCM10007424_05400</name>
</gene>
<dbReference type="EMBL" id="BMJE01000001">
    <property type="protein sequence ID" value="GGB68298.1"/>
    <property type="molecule type" value="Genomic_DNA"/>
</dbReference>
<reference evidence="3" key="1">
    <citation type="journal article" date="2019" name="Int. J. Syst. Evol. Microbiol.">
        <title>The Global Catalogue of Microorganisms (GCM) 10K type strain sequencing project: providing services to taxonomists for standard genome sequencing and annotation.</title>
        <authorList>
            <consortium name="The Broad Institute Genomics Platform"/>
            <consortium name="The Broad Institute Genome Sequencing Center for Infectious Disease"/>
            <person name="Wu L."/>
            <person name="Ma J."/>
        </authorList>
    </citation>
    <scope>NUCLEOTIDE SEQUENCE [LARGE SCALE GENOMIC DNA]</scope>
    <source>
        <strain evidence="3">CGMCC 1.15461</strain>
    </source>
</reference>
<evidence type="ECO:0000313" key="2">
    <source>
        <dbReference type="EMBL" id="GGB68298.1"/>
    </source>
</evidence>
<evidence type="ECO:0000313" key="3">
    <source>
        <dbReference type="Proteomes" id="UP000615760"/>
    </source>
</evidence>
<keyword evidence="3" id="KW-1185">Reference proteome</keyword>
<evidence type="ECO:0000256" key="1">
    <source>
        <dbReference type="SAM" id="SignalP"/>
    </source>
</evidence>
<proteinExistence type="predicted"/>
<comment type="caution">
    <text evidence="2">The sequence shown here is derived from an EMBL/GenBank/DDBJ whole genome shotgun (WGS) entry which is preliminary data.</text>
</comment>
<accession>A0ABQ1JGC7</accession>
<protein>
    <recommendedName>
        <fullName evidence="4">DUF4468 domain-containing protein</fullName>
    </recommendedName>
</protein>
<dbReference type="RefSeq" id="WP_188619687.1">
    <property type="nucleotide sequence ID" value="NZ_BMJE01000001.1"/>
</dbReference>
<organism evidence="2 3">
    <name type="scientific">Flavobacterium suaedae</name>
    <dbReference type="NCBI Taxonomy" id="1767027"/>
    <lineage>
        <taxon>Bacteria</taxon>
        <taxon>Pseudomonadati</taxon>
        <taxon>Bacteroidota</taxon>
        <taxon>Flavobacteriia</taxon>
        <taxon>Flavobacteriales</taxon>
        <taxon>Flavobacteriaceae</taxon>
        <taxon>Flavobacterium</taxon>
    </lineage>
</organism>
<sequence length="165" mass="19484">MKKLSFLILFLFICSFCNAQEGYNFTVKEIDSIIKINDVITKGGLAKIVDGREVSGVSYSSYYIFESKEKNERIIKGTYHQNFLFEKYSEESNMELYFNKGELFFAKLEIKKYNKRFKEIESNYYKYSVGQESTSSDILPDNIKEWIEDNSQEILEKYNSAKYEN</sequence>
<dbReference type="Proteomes" id="UP000615760">
    <property type="component" value="Unassembled WGS sequence"/>
</dbReference>
<name>A0ABQ1JGC7_9FLAO</name>
<keyword evidence="1" id="KW-0732">Signal</keyword>
<feature type="chain" id="PRO_5046693274" description="DUF4468 domain-containing protein" evidence="1">
    <location>
        <begin position="20"/>
        <end position="165"/>
    </location>
</feature>
<feature type="signal peptide" evidence="1">
    <location>
        <begin position="1"/>
        <end position="19"/>
    </location>
</feature>
<evidence type="ECO:0008006" key="4">
    <source>
        <dbReference type="Google" id="ProtNLM"/>
    </source>
</evidence>